<comment type="caution">
    <text evidence="3">The sequence shown here is derived from an EMBL/GenBank/DDBJ whole genome shotgun (WGS) entry which is preliminary data.</text>
</comment>
<dbReference type="Gene3D" id="3.40.50.880">
    <property type="match status" value="1"/>
</dbReference>
<organism evidence="3 4">
    <name type="scientific">Stagnimonas aquatica</name>
    <dbReference type="NCBI Taxonomy" id="2689987"/>
    <lineage>
        <taxon>Bacteria</taxon>
        <taxon>Pseudomonadati</taxon>
        <taxon>Pseudomonadota</taxon>
        <taxon>Gammaproteobacteria</taxon>
        <taxon>Nevskiales</taxon>
        <taxon>Nevskiaceae</taxon>
        <taxon>Stagnimonas</taxon>
    </lineage>
</organism>
<dbReference type="Pfam" id="PF01965">
    <property type="entry name" value="DJ-1_PfpI"/>
    <property type="match status" value="1"/>
</dbReference>
<dbReference type="RefSeq" id="WP_123210754.1">
    <property type="nucleotide sequence ID" value="NZ_RJVO01000002.1"/>
</dbReference>
<keyword evidence="4" id="KW-1185">Reference proteome</keyword>
<gene>
    <name evidence="3" type="ORF">ED208_04810</name>
</gene>
<dbReference type="AlphaFoldDB" id="A0A3N0VGB1"/>
<evidence type="ECO:0000313" key="4">
    <source>
        <dbReference type="Proteomes" id="UP000282106"/>
    </source>
</evidence>
<feature type="domain" description="DJ-1/PfpI" evidence="2">
    <location>
        <begin position="67"/>
        <end position="229"/>
    </location>
</feature>
<protein>
    <submittedName>
        <fullName evidence="3">DJ-1/PfpI family protein</fullName>
    </submittedName>
</protein>
<dbReference type="GO" id="GO:0006355">
    <property type="term" value="P:regulation of DNA-templated transcription"/>
    <property type="evidence" value="ECO:0007669"/>
    <property type="project" value="TreeGrafter"/>
</dbReference>
<evidence type="ECO:0000256" key="1">
    <source>
        <dbReference type="SAM" id="SignalP"/>
    </source>
</evidence>
<dbReference type="Proteomes" id="UP000282106">
    <property type="component" value="Unassembled WGS sequence"/>
</dbReference>
<dbReference type="InterPro" id="IPR002818">
    <property type="entry name" value="DJ-1/PfpI"/>
</dbReference>
<dbReference type="InParanoid" id="A0A3N0VGB1"/>
<sequence>MTRREFHRRVLAAAAALAALPVSRFAAAAEASAAERRHYEVMMKLFNDLAGGESAKLKQMFPAKQRQIAMLAYPGMFPLDFIIPHQLFTGMFQTQVHIVAEELKPISAGPGIAVLPTTLPAACPDDLDVLFVPGGLDGTAKLMRNQAMLDWLRERAKSARYVTSVCTGSLVLGAAGLLKGRRAATYWAVRDVLTTLGATPVVARTVEDGKFITAGGVTAGMDFGLRIVAKLASENYAQALQLYFEYDPAPPFNAGSPETAAPEVTAAMREMYADGIATLREAAVSSGKG</sequence>
<reference evidence="3 4" key="1">
    <citation type="submission" date="2018-10" db="EMBL/GenBank/DDBJ databases">
        <authorList>
            <person name="Chen W.-M."/>
        </authorList>
    </citation>
    <scope>NUCLEOTIDE SEQUENCE [LARGE SCALE GENOMIC DNA]</scope>
    <source>
        <strain evidence="3 4">THS-13</strain>
    </source>
</reference>
<feature type="signal peptide" evidence="1">
    <location>
        <begin position="1"/>
        <end position="28"/>
    </location>
</feature>
<dbReference type="PANTHER" id="PTHR43130">
    <property type="entry name" value="ARAC-FAMILY TRANSCRIPTIONAL REGULATOR"/>
    <property type="match status" value="1"/>
</dbReference>
<dbReference type="InterPro" id="IPR052158">
    <property type="entry name" value="INH-QAR"/>
</dbReference>
<accession>A0A3N0VGB1</accession>
<feature type="chain" id="PRO_5018027167" evidence="1">
    <location>
        <begin position="29"/>
        <end position="289"/>
    </location>
</feature>
<dbReference type="EMBL" id="RJVO01000002">
    <property type="protein sequence ID" value="ROH91710.1"/>
    <property type="molecule type" value="Genomic_DNA"/>
</dbReference>
<dbReference type="PANTHER" id="PTHR43130:SF2">
    <property type="entry name" value="DJ-1_PFPI DOMAIN-CONTAINING PROTEIN"/>
    <property type="match status" value="1"/>
</dbReference>
<evidence type="ECO:0000259" key="2">
    <source>
        <dbReference type="Pfam" id="PF01965"/>
    </source>
</evidence>
<evidence type="ECO:0000313" key="3">
    <source>
        <dbReference type="EMBL" id="ROH91710.1"/>
    </source>
</evidence>
<keyword evidence="1" id="KW-0732">Signal</keyword>
<proteinExistence type="predicted"/>
<dbReference type="SUPFAM" id="SSF52317">
    <property type="entry name" value="Class I glutamine amidotransferase-like"/>
    <property type="match status" value="1"/>
</dbReference>
<dbReference type="InterPro" id="IPR029062">
    <property type="entry name" value="Class_I_gatase-like"/>
</dbReference>
<name>A0A3N0VGB1_9GAMM</name>
<dbReference type="CDD" id="cd03139">
    <property type="entry name" value="GATase1_PfpI_2"/>
    <property type="match status" value="1"/>
</dbReference>